<feature type="domain" description="Band 7" evidence="2">
    <location>
        <begin position="75"/>
        <end position="243"/>
    </location>
</feature>
<keyword evidence="1" id="KW-0812">Transmembrane</keyword>
<dbReference type="Pfam" id="PF01145">
    <property type="entry name" value="Band_7"/>
    <property type="match status" value="1"/>
</dbReference>
<dbReference type="CDD" id="cd03402">
    <property type="entry name" value="SPFH_like_u2"/>
    <property type="match status" value="1"/>
</dbReference>
<dbReference type="STRING" id="644548.SCNU_16963"/>
<dbReference type="SUPFAM" id="SSF117892">
    <property type="entry name" value="Band 7/SPFH domain"/>
    <property type="match status" value="1"/>
</dbReference>
<dbReference type="AlphaFoldDB" id="F1YN96"/>
<protein>
    <recommendedName>
        <fullName evidence="2">Band 7 domain-containing protein</fullName>
    </recommendedName>
</protein>
<name>F1YN96_9ACTN</name>
<feature type="transmembrane region" description="Helical" evidence="1">
    <location>
        <begin position="55"/>
        <end position="80"/>
    </location>
</feature>
<feature type="transmembrane region" description="Helical" evidence="1">
    <location>
        <begin position="24"/>
        <end position="49"/>
    </location>
</feature>
<accession>F1YN96</accession>
<comment type="caution">
    <text evidence="3">The sequence shown here is derived from an EMBL/GenBank/DDBJ whole genome shotgun (WGS) entry which is preliminary data.</text>
</comment>
<dbReference type="Proteomes" id="UP000035065">
    <property type="component" value="Unassembled WGS sequence"/>
</dbReference>
<keyword evidence="4" id="KW-1185">Reference proteome</keyword>
<evidence type="ECO:0000313" key="3">
    <source>
        <dbReference type="EMBL" id="EGD53807.1"/>
    </source>
</evidence>
<dbReference type="SMART" id="SM00244">
    <property type="entry name" value="PHB"/>
    <property type="match status" value="1"/>
</dbReference>
<reference evidence="3 4" key="1">
    <citation type="journal article" date="2011" name="J. Bacteriol.">
        <title>Draft Genome Sequence of Gordonia neofelifaecis NRRL B-59395, a Cholesterol-Degrading Actinomycete.</title>
        <authorList>
            <person name="Ge F."/>
            <person name="Li W."/>
            <person name="Chen G."/>
            <person name="Liu Y."/>
            <person name="Zhang G."/>
            <person name="Yong B."/>
            <person name="Wang Q."/>
            <person name="Wang N."/>
            <person name="Huang Z."/>
            <person name="Li W."/>
            <person name="Wang J."/>
            <person name="Wu C."/>
            <person name="Xie Q."/>
            <person name="Liu G."/>
        </authorList>
    </citation>
    <scope>NUCLEOTIDE SEQUENCE [LARGE SCALE GENOMIC DNA]</scope>
    <source>
        <strain evidence="3 4">NRRL B-59395</strain>
    </source>
</reference>
<evidence type="ECO:0000259" key="2">
    <source>
        <dbReference type="SMART" id="SM00244"/>
    </source>
</evidence>
<dbReference type="EMBL" id="AEUD01000017">
    <property type="protein sequence ID" value="EGD53807.1"/>
    <property type="molecule type" value="Genomic_DNA"/>
</dbReference>
<keyword evidence="1" id="KW-1133">Transmembrane helix</keyword>
<dbReference type="PANTHER" id="PTHR43446:SF1">
    <property type="entry name" value="BAND 7 DOMAIN-CONTAINING PROTEIN"/>
    <property type="match status" value="1"/>
</dbReference>
<sequence length="306" mass="32787">MGESADDGGTVAVDFRKAWRTNGFVGLLGSLIVFIVCVVLVIGTVAMVADGSSAALIVVTVVAVIVGFSALLAMTGLTVVSPNEAKVLQFFGRYIGSVSESGFYLVTPLTDRRTISLRIRNFETQKLKVNDADGNPVEIAAVVVYRVVDSFKAAFAVDDYEEYVAIQSEAAVRHLATSYPYDSHQADTVSLRDGATVAEEMTVELRERTQMAGIEIIEARITHLAYAPEIAQAMLVRQQAAQVVAARQQIVEGAVGMVGLALDRLAEQGVVELDEERRAAMVSNLLVVLCGDRATQPVVNTGTLYA</sequence>
<dbReference type="Gene3D" id="3.30.479.30">
    <property type="entry name" value="Band 7 domain"/>
    <property type="match status" value="1"/>
</dbReference>
<gene>
    <name evidence="3" type="ORF">SCNU_16963</name>
</gene>
<proteinExistence type="predicted"/>
<organism evidence="3 4">
    <name type="scientific">Gordonia neofelifaecis NRRL B-59395</name>
    <dbReference type="NCBI Taxonomy" id="644548"/>
    <lineage>
        <taxon>Bacteria</taxon>
        <taxon>Bacillati</taxon>
        <taxon>Actinomycetota</taxon>
        <taxon>Actinomycetes</taxon>
        <taxon>Mycobacteriales</taxon>
        <taxon>Gordoniaceae</taxon>
        <taxon>Gordonia</taxon>
    </lineage>
</organism>
<dbReference type="eggNOG" id="COG0330">
    <property type="taxonomic scope" value="Bacteria"/>
</dbReference>
<evidence type="ECO:0000256" key="1">
    <source>
        <dbReference type="SAM" id="Phobius"/>
    </source>
</evidence>
<dbReference type="InterPro" id="IPR036013">
    <property type="entry name" value="Band_7/SPFH_dom_sf"/>
</dbReference>
<dbReference type="InterPro" id="IPR001107">
    <property type="entry name" value="Band_7"/>
</dbReference>
<dbReference type="PANTHER" id="PTHR43446">
    <property type="entry name" value="MEMBRANE PROTEIN-RELATED"/>
    <property type="match status" value="1"/>
</dbReference>
<keyword evidence="1" id="KW-0472">Membrane</keyword>
<evidence type="ECO:0000313" key="4">
    <source>
        <dbReference type="Proteomes" id="UP000035065"/>
    </source>
</evidence>